<dbReference type="EMBL" id="HG996473">
    <property type="protein sequence ID" value="CAG1855884.1"/>
    <property type="molecule type" value="Genomic_DNA"/>
</dbReference>
<proteinExistence type="predicted"/>
<dbReference type="InParanoid" id="A0A804JT68"/>
<organism evidence="2 3">
    <name type="scientific">Musa acuminata subsp. malaccensis</name>
    <name type="common">Wild banana</name>
    <name type="synonym">Musa malaccensis</name>
    <dbReference type="NCBI Taxonomy" id="214687"/>
    <lineage>
        <taxon>Eukaryota</taxon>
        <taxon>Viridiplantae</taxon>
        <taxon>Streptophyta</taxon>
        <taxon>Embryophyta</taxon>
        <taxon>Tracheophyta</taxon>
        <taxon>Spermatophyta</taxon>
        <taxon>Magnoliopsida</taxon>
        <taxon>Liliopsida</taxon>
        <taxon>Zingiberales</taxon>
        <taxon>Musaceae</taxon>
        <taxon>Musa</taxon>
    </lineage>
</organism>
<evidence type="ECO:0000313" key="3">
    <source>
        <dbReference type="Proteomes" id="UP000012960"/>
    </source>
</evidence>
<evidence type="ECO:0000313" key="2">
    <source>
        <dbReference type="EnsemblPlants" id="Ma07_p07310.1"/>
    </source>
</evidence>
<sequence length="69" mass="7882">MPCLYDILILDESSDTFLITWHTVSILHLTTINFGSCMSQPIFSTNSFIKIVFDSEGHHCWMASKIMNV</sequence>
<dbReference type="Gramene" id="Ma07_t07310.1">
    <property type="protein sequence ID" value="Ma07_p07310.1"/>
    <property type="gene ID" value="Ma07_g07310"/>
</dbReference>
<accession>A0A804JT68</accession>
<evidence type="ECO:0000313" key="1">
    <source>
        <dbReference type="EMBL" id="CAG1855884.1"/>
    </source>
</evidence>
<name>A0A804JT68_MUSAM</name>
<gene>
    <name evidence="1" type="ORF">GSMUA_47540.1</name>
</gene>
<reference evidence="1" key="1">
    <citation type="submission" date="2021-03" db="EMBL/GenBank/DDBJ databases">
        <authorList>
            <consortium name="Genoscope - CEA"/>
            <person name="William W."/>
        </authorList>
    </citation>
    <scope>NUCLEOTIDE SEQUENCE</scope>
    <source>
        <strain evidence="1">Doubled-haploid Pahang</strain>
    </source>
</reference>
<reference evidence="2" key="2">
    <citation type="submission" date="2021-05" db="UniProtKB">
        <authorList>
            <consortium name="EnsemblPlants"/>
        </authorList>
    </citation>
    <scope>IDENTIFICATION</scope>
    <source>
        <strain evidence="2">subsp. malaccensis</strain>
    </source>
</reference>
<dbReference type="AlphaFoldDB" id="A0A804JT68"/>
<keyword evidence="3" id="KW-1185">Reference proteome</keyword>
<dbReference type="EnsemblPlants" id="Ma07_t07310.1">
    <property type="protein sequence ID" value="Ma07_p07310.1"/>
    <property type="gene ID" value="Ma07_g07310"/>
</dbReference>
<dbReference type="Proteomes" id="UP000012960">
    <property type="component" value="Unplaced"/>
</dbReference>
<protein>
    <submittedName>
        <fullName evidence="1">(wild Malaysian banana) hypothetical protein</fullName>
    </submittedName>
</protein>